<dbReference type="EMBL" id="CP000627">
    <property type="protein sequence ID" value="ABQ21096.1"/>
    <property type="molecule type" value="Genomic_DNA"/>
</dbReference>
<evidence type="ECO:0000256" key="1">
    <source>
        <dbReference type="SAM" id="Phobius"/>
    </source>
</evidence>
<organism evidence="2 3">
    <name type="scientific">Vibrio cholerae serotype O1 (strain ATCC 39541 / Classical Ogawa 395 / O395)</name>
    <dbReference type="NCBI Taxonomy" id="345073"/>
    <lineage>
        <taxon>Bacteria</taxon>
        <taxon>Pseudomonadati</taxon>
        <taxon>Pseudomonadota</taxon>
        <taxon>Gammaproteobacteria</taxon>
        <taxon>Vibrionales</taxon>
        <taxon>Vibrionaceae</taxon>
        <taxon>Vibrio</taxon>
    </lineage>
</organism>
<dbReference type="OrthoDB" id="7061905at2"/>
<dbReference type="Proteomes" id="UP000000249">
    <property type="component" value="Chromosome 1"/>
</dbReference>
<protein>
    <recommendedName>
        <fullName evidence="4">DUF2982 domain-containing protein</fullName>
    </recommendedName>
</protein>
<evidence type="ECO:0000313" key="3">
    <source>
        <dbReference type="Proteomes" id="UP000000249"/>
    </source>
</evidence>
<evidence type="ECO:0000313" key="2">
    <source>
        <dbReference type="EMBL" id="ABQ21096.1"/>
    </source>
</evidence>
<sequence length="238" mass="27110">MTIIWATRPKSEKGMPTLQLYNHQIHFTPFVIKGLLALAGLVTLIVIGIAESLLQAVVGILALMAWAGIAYWLMLKGQVAYTLTATHLQQHFYQGGWVVKWNNISQIGVCSYEREGWHQPLPWVGIRLKHYAPYLNSICPRLSTQLLLSQRALLYLGAQQKARHHQFEDLVLDSTPYVDAEGKQYTGLQAMLANRMQYQRDFFGYDIFISEQDLDRSAEEFVGLARRYLAAAEPEDLQ</sequence>
<dbReference type="eggNOG" id="ENOG5032S0P">
    <property type="taxonomic scope" value="Bacteria"/>
</dbReference>
<accession>A0A0H3AKE0</accession>
<dbReference type="PATRIC" id="fig|345073.21.peg.1349"/>
<feature type="transmembrane region" description="Helical" evidence="1">
    <location>
        <begin position="56"/>
        <end position="74"/>
    </location>
</feature>
<evidence type="ECO:0008006" key="4">
    <source>
        <dbReference type="Google" id="ProtNLM"/>
    </source>
</evidence>
<keyword evidence="1" id="KW-1133">Transmembrane helix</keyword>
<name>A0A0H3AKE0_VIBC3</name>
<feature type="transmembrane region" description="Helical" evidence="1">
    <location>
        <begin position="30"/>
        <end position="50"/>
    </location>
</feature>
<dbReference type="Pfam" id="PF11201">
    <property type="entry name" value="DUF2982"/>
    <property type="match status" value="1"/>
</dbReference>
<proteinExistence type="predicted"/>
<dbReference type="InterPro" id="IPR021367">
    <property type="entry name" value="DUF2982"/>
</dbReference>
<reference evidence="2 3" key="1">
    <citation type="submission" date="2007-03" db="EMBL/GenBank/DDBJ databases">
        <authorList>
            <person name="Heidelberg J."/>
        </authorList>
    </citation>
    <scope>NUCLEOTIDE SEQUENCE [LARGE SCALE GENOMIC DNA]</scope>
    <source>
        <strain evidence="3">ATCC 39541 / Classical Ogawa 395 / O395</strain>
    </source>
</reference>
<dbReference type="KEGG" id="vco:VC0395_A0889"/>
<keyword evidence="1" id="KW-0472">Membrane</keyword>
<keyword evidence="1" id="KW-0812">Transmembrane</keyword>
<gene>
    <name evidence="2" type="ordered locus">VC0395_A0889</name>
</gene>
<dbReference type="AlphaFoldDB" id="A0A0H3AKE0"/>
<dbReference type="KEGG" id="vcr:VC395_1390"/>